<feature type="domain" description="Nucleotidyl transferase" evidence="1">
    <location>
        <begin position="9"/>
        <end position="288"/>
    </location>
</feature>
<dbReference type="AlphaFoldDB" id="A0A934K835"/>
<dbReference type="GO" id="GO:0004475">
    <property type="term" value="F:mannose-1-phosphate guanylyltransferase (GTP) activity"/>
    <property type="evidence" value="ECO:0007669"/>
    <property type="project" value="InterPro"/>
</dbReference>
<feature type="domain" description="MannoseP isomerase/GMP-like beta-helix" evidence="2">
    <location>
        <begin position="296"/>
        <end position="350"/>
    </location>
</feature>
<dbReference type="GO" id="GO:0009298">
    <property type="term" value="P:GDP-mannose biosynthetic process"/>
    <property type="evidence" value="ECO:0007669"/>
    <property type="project" value="TreeGrafter"/>
</dbReference>
<evidence type="ECO:0000259" key="2">
    <source>
        <dbReference type="Pfam" id="PF22640"/>
    </source>
</evidence>
<dbReference type="InterPro" id="IPR049577">
    <property type="entry name" value="GMPP_N"/>
</dbReference>
<keyword evidence="3" id="KW-0548">Nucleotidyltransferase</keyword>
<dbReference type="Pfam" id="PF00483">
    <property type="entry name" value="NTP_transferase"/>
    <property type="match status" value="1"/>
</dbReference>
<dbReference type="SUPFAM" id="SSF53448">
    <property type="entry name" value="Nucleotide-diphospho-sugar transferases"/>
    <property type="match status" value="1"/>
</dbReference>
<gene>
    <name evidence="3" type="ORF">JF888_00825</name>
</gene>
<dbReference type="EMBL" id="JAEKNQ010000006">
    <property type="protein sequence ID" value="MBJ7601734.1"/>
    <property type="molecule type" value="Genomic_DNA"/>
</dbReference>
<evidence type="ECO:0000259" key="1">
    <source>
        <dbReference type="Pfam" id="PF00483"/>
    </source>
</evidence>
<proteinExistence type="predicted"/>
<accession>A0A934K835</accession>
<dbReference type="CDD" id="cd02509">
    <property type="entry name" value="GDP-M1P_Guanylyltransferase"/>
    <property type="match status" value="1"/>
</dbReference>
<dbReference type="PANTHER" id="PTHR46390">
    <property type="entry name" value="MANNOSE-1-PHOSPHATE GUANYLYLTRANSFERASE"/>
    <property type="match status" value="1"/>
</dbReference>
<protein>
    <submittedName>
        <fullName evidence="3">Mannose-1-phosphate guanylyltransferase</fullName>
    </submittedName>
</protein>
<dbReference type="InterPro" id="IPR029044">
    <property type="entry name" value="Nucleotide-diphossugar_trans"/>
</dbReference>
<evidence type="ECO:0000313" key="3">
    <source>
        <dbReference type="EMBL" id="MBJ7601734.1"/>
    </source>
</evidence>
<sequence length="359" mass="38869">MTRPRHFYAVIPAGGAGSRLWPRSRRSSPKHVLPLSGSGKPLLVEAYERIAPLTAETLILTEASQLSLLSGLLPGLESDGFIVEPAARGTTNAIGLAALTLLERDPEALMISPAADHVIKGAAAYRAAVRTARQVAAATGELVAIGLRPSYPATGFGYIDAGTEMRGLGWTARRVDGFTEKPPLRVATRYVASGHHYWNLNMFCFRCDAFAEQLREHGRDHYDGLVRVLRARREGDEGKAAAIYSGLPCDAVDYTVMERTKRLLMVPAQFEWTDVGSWTDLAELLPADQEGNHVEGDAVLIDTTGAYVSVPGKLVALIGVQDLIVVDTPAALLVCPKERAQDVKKVVQSLSRDGRSQYL</sequence>
<comment type="caution">
    <text evidence="3">The sequence shown here is derived from an EMBL/GenBank/DDBJ whole genome shotgun (WGS) entry which is preliminary data.</text>
</comment>
<name>A0A934K835_9BACT</name>
<dbReference type="InterPro" id="IPR005835">
    <property type="entry name" value="NTP_transferase_dom"/>
</dbReference>
<dbReference type="Proteomes" id="UP000620075">
    <property type="component" value="Unassembled WGS sequence"/>
</dbReference>
<dbReference type="InterPro" id="IPR051161">
    <property type="entry name" value="Mannose-6P_isomerase_type2"/>
</dbReference>
<keyword evidence="3" id="KW-0808">Transferase</keyword>
<dbReference type="PANTHER" id="PTHR46390:SF1">
    <property type="entry name" value="MANNOSE-1-PHOSPHATE GUANYLYLTRANSFERASE"/>
    <property type="match status" value="1"/>
</dbReference>
<evidence type="ECO:0000313" key="4">
    <source>
        <dbReference type="Proteomes" id="UP000620075"/>
    </source>
</evidence>
<dbReference type="SUPFAM" id="SSF159283">
    <property type="entry name" value="Guanosine diphospho-D-mannose pyrophosphorylase/mannose-6-phosphate isomerase linker domain"/>
    <property type="match status" value="1"/>
</dbReference>
<organism evidence="3 4">
    <name type="scientific">Candidatus Dormiibacter inghamiae</name>
    <dbReference type="NCBI Taxonomy" id="3127013"/>
    <lineage>
        <taxon>Bacteria</taxon>
        <taxon>Bacillati</taxon>
        <taxon>Candidatus Dormiibacterota</taxon>
        <taxon>Candidatus Dormibacteria</taxon>
        <taxon>Candidatus Dormibacterales</taxon>
        <taxon>Candidatus Dormibacteraceae</taxon>
        <taxon>Candidatus Dormiibacter</taxon>
    </lineage>
</organism>
<dbReference type="Gene3D" id="3.90.550.10">
    <property type="entry name" value="Spore Coat Polysaccharide Biosynthesis Protein SpsA, Chain A"/>
    <property type="match status" value="1"/>
</dbReference>
<dbReference type="Pfam" id="PF22640">
    <property type="entry name" value="ManC_GMP_beta-helix"/>
    <property type="match status" value="1"/>
</dbReference>
<reference evidence="3 4" key="1">
    <citation type="submission" date="2020-10" db="EMBL/GenBank/DDBJ databases">
        <title>Ca. Dormibacterota MAGs.</title>
        <authorList>
            <person name="Montgomery K."/>
        </authorList>
    </citation>
    <scope>NUCLEOTIDE SEQUENCE [LARGE SCALE GENOMIC DNA]</scope>
    <source>
        <strain evidence="3">SC8811_S16_3</strain>
    </source>
</reference>
<dbReference type="InterPro" id="IPR054566">
    <property type="entry name" value="ManC/GMP-like_b-helix"/>
</dbReference>
<dbReference type="RefSeq" id="WP_338176090.1">
    <property type="nucleotide sequence ID" value="NZ_JAEKNQ010000006.1"/>
</dbReference>